<keyword evidence="2" id="KW-1185">Reference proteome</keyword>
<comment type="caution">
    <text evidence="1">The sequence shown here is derived from an EMBL/GenBank/DDBJ whole genome shotgun (WGS) entry which is preliminary data.</text>
</comment>
<accession>A0A7X2LYD7</accession>
<dbReference type="GO" id="GO:0000155">
    <property type="term" value="F:phosphorelay sensor kinase activity"/>
    <property type="evidence" value="ECO:0007669"/>
    <property type="project" value="TreeGrafter"/>
</dbReference>
<dbReference type="SUPFAM" id="SSF52402">
    <property type="entry name" value="Adenine nucleotide alpha hydrolases-like"/>
    <property type="match status" value="1"/>
</dbReference>
<dbReference type="AlphaFoldDB" id="A0A7X2LYD7"/>
<organism evidence="1 2">
    <name type="scientific">Metabacillus lacus</name>
    <dbReference type="NCBI Taxonomy" id="1983721"/>
    <lineage>
        <taxon>Bacteria</taxon>
        <taxon>Bacillati</taxon>
        <taxon>Bacillota</taxon>
        <taxon>Bacilli</taxon>
        <taxon>Bacillales</taxon>
        <taxon>Bacillaceae</taxon>
        <taxon>Metabacillus</taxon>
    </lineage>
</organism>
<protein>
    <recommendedName>
        <fullName evidence="3">Histidine kinase</fullName>
    </recommendedName>
</protein>
<dbReference type="GO" id="GO:0005886">
    <property type="term" value="C:plasma membrane"/>
    <property type="evidence" value="ECO:0007669"/>
    <property type="project" value="TreeGrafter"/>
</dbReference>
<dbReference type="PANTHER" id="PTHR45569:SF1">
    <property type="entry name" value="SENSOR PROTEIN KDPD"/>
    <property type="match status" value="1"/>
</dbReference>
<proteinExistence type="predicted"/>
<dbReference type="EMBL" id="WKKI01000001">
    <property type="protein sequence ID" value="MRX70792.1"/>
    <property type="molecule type" value="Genomic_DNA"/>
</dbReference>
<evidence type="ECO:0000313" key="2">
    <source>
        <dbReference type="Proteomes" id="UP000448867"/>
    </source>
</evidence>
<dbReference type="Gene3D" id="3.40.50.620">
    <property type="entry name" value="HUPs"/>
    <property type="match status" value="1"/>
</dbReference>
<evidence type="ECO:0000313" key="1">
    <source>
        <dbReference type="EMBL" id="MRX70792.1"/>
    </source>
</evidence>
<dbReference type="Proteomes" id="UP000448867">
    <property type="component" value="Unassembled WGS sequence"/>
</dbReference>
<evidence type="ECO:0008006" key="3">
    <source>
        <dbReference type="Google" id="ProtNLM"/>
    </source>
</evidence>
<reference evidence="1 2" key="1">
    <citation type="submission" date="2019-11" db="EMBL/GenBank/DDBJ databases">
        <title>Bacillus lacus genome.</title>
        <authorList>
            <person name="Allen C.J."/>
            <person name="Newman J.D."/>
        </authorList>
    </citation>
    <scope>NUCLEOTIDE SEQUENCE [LARGE SCALE GENOMIC DNA]</scope>
    <source>
        <strain evidence="1 2">KCTC 33946</strain>
    </source>
</reference>
<dbReference type="InterPro" id="IPR052023">
    <property type="entry name" value="Histidine_kinase_KdpD"/>
</dbReference>
<gene>
    <name evidence="1" type="ORF">GJU40_01255</name>
</gene>
<dbReference type="RefSeq" id="WP_154305911.1">
    <property type="nucleotide sequence ID" value="NZ_WKKI01000001.1"/>
</dbReference>
<sequence>MENILVCIKNQKHAELLINRGKQLASAFKGKCVLLHVDLYEEEEKDYQHEYLLDILLHTAAKFNLSLQCVPAKHRKLAAVIAETAAKERIKQIVIGQPILSKWDFLTKGSIVSDLFSVLEGVDLHIVEITSDKADEEIPYQRGIPAYLEKDGEEFTLTLDRPLSYLKKGIFYKENSTDFNTGFLQVEVEKKPVFLKVKEGTVDKEESEKLNRNI</sequence>
<name>A0A7X2LYD7_9BACI</name>
<dbReference type="OrthoDB" id="9806130at2"/>
<dbReference type="PANTHER" id="PTHR45569">
    <property type="entry name" value="SENSOR PROTEIN KDPD"/>
    <property type="match status" value="1"/>
</dbReference>
<dbReference type="InterPro" id="IPR014729">
    <property type="entry name" value="Rossmann-like_a/b/a_fold"/>
</dbReference>